<organism evidence="1 2">
    <name type="scientific">Puccinia graminis f. sp. tritici</name>
    <dbReference type="NCBI Taxonomy" id="56615"/>
    <lineage>
        <taxon>Eukaryota</taxon>
        <taxon>Fungi</taxon>
        <taxon>Dikarya</taxon>
        <taxon>Basidiomycota</taxon>
        <taxon>Pucciniomycotina</taxon>
        <taxon>Pucciniomycetes</taxon>
        <taxon>Pucciniales</taxon>
        <taxon>Pucciniaceae</taxon>
        <taxon>Puccinia</taxon>
    </lineage>
</organism>
<evidence type="ECO:0000313" key="2">
    <source>
        <dbReference type="Proteomes" id="UP000325313"/>
    </source>
</evidence>
<gene>
    <name evidence="1" type="ORF">PGTUg99_004303</name>
</gene>
<name>A0A5B0S568_PUCGR</name>
<sequence>MAIIPVRLDGRTDELKDMEHVDTVYLTCRDTEHGNWPGNATSPGPGCARKTRNYNRWYASAGICIRGFGSTVGHTGPGGCWSSVPFTI</sequence>
<protein>
    <submittedName>
        <fullName evidence="1">Uncharacterized protein</fullName>
    </submittedName>
</protein>
<comment type="caution">
    <text evidence="1">The sequence shown here is derived from an EMBL/GenBank/DDBJ whole genome shotgun (WGS) entry which is preliminary data.</text>
</comment>
<dbReference type="AlphaFoldDB" id="A0A5B0S568"/>
<dbReference type="Proteomes" id="UP000325313">
    <property type="component" value="Unassembled WGS sequence"/>
</dbReference>
<dbReference type="EMBL" id="VDEP01000074">
    <property type="protein sequence ID" value="KAA1132938.1"/>
    <property type="molecule type" value="Genomic_DNA"/>
</dbReference>
<accession>A0A5B0S568</accession>
<evidence type="ECO:0000313" key="1">
    <source>
        <dbReference type="EMBL" id="KAA1132938.1"/>
    </source>
</evidence>
<reference evidence="1 2" key="1">
    <citation type="submission" date="2019-05" db="EMBL/GenBank/DDBJ databases">
        <title>Emergence of the Ug99 lineage of the wheat stem rust pathogen through somatic hybridization.</title>
        <authorList>
            <person name="Li F."/>
            <person name="Upadhyaya N.M."/>
            <person name="Sperschneider J."/>
            <person name="Matny O."/>
            <person name="Nguyen-Phuc H."/>
            <person name="Mago R."/>
            <person name="Raley C."/>
            <person name="Miller M.E."/>
            <person name="Silverstein K.A.T."/>
            <person name="Henningsen E."/>
            <person name="Hirsch C.D."/>
            <person name="Visser B."/>
            <person name="Pretorius Z.A."/>
            <person name="Steffenson B.J."/>
            <person name="Schwessinger B."/>
            <person name="Dodds P.N."/>
            <person name="Figueroa M."/>
        </authorList>
    </citation>
    <scope>NUCLEOTIDE SEQUENCE [LARGE SCALE GENOMIC DNA]</scope>
    <source>
        <strain evidence="1 2">Ug99</strain>
    </source>
</reference>
<proteinExistence type="predicted"/>